<protein>
    <recommendedName>
        <fullName evidence="3">F-box domain-containing protein</fullName>
    </recommendedName>
</protein>
<evidence type="ECO:0000313" key="1">
    <source>
        <dbReference type="EMBL" id="KAF9522622.1"/>
    </source>
</evidence>
<evidence type="ECO:0008006" key="3">
    <source>
        <dbReference type="Google" id="ProtNLM"/>
    </source>
</evidence>
<dbReference type="OrthoDB" id="3066245at2759"/>
<reference evidence="1" key="1">
    <citation type="submission" date="2020-11" db="EMBL/GenBank/DDBJ databases">
        <authorList>
            <consortium name="DOE Joint Genome Institute"/>
            <person name="Ahrendt S."/>
            <person name="Riley R."/>
            <person name="Andreopoulos W."/>
            <person name="Labutti K."/>
            <person name="Pangilinan J."/>
            <person name="Ruiz-Duenas F.J."/>
            <person name="Barrasa J.M."/>
            <person name="Sanchez-Garcia M."/>
            <person name="Camarero S."/>
            <person name="Miyauchi S."/>
            <person name="Serrano A."/>
            <person name="Linde D."/>
            <person name="Babiker R."/>
            <person name="Drula E."/>
            <person name="Ayuso-Fernandez I."/>
            <person name="Pacheco R."/>
            <person name="Padilla G."/>
            <person name="Ferreira P."/>
            <person name="Barriuso J."/>
            <person name="Kellner H."/>
            <person name="Castanera R."/>
            <person name="Alfaro M."/>
            <person name="Ramirez L."/>
            <person name="Pisabarro A.G."/>
            <person name="Kuo A."/>
            <person name="Tritt A."/>
            <person name="Lipzen A."/>
            <person name="He G."/>
            <person name="Yan M."/>
            <person name="Ng V."/>
            <person name="Cullen D."/>
            <person name="Martin F."/>
            <person name="Rosso M.-N."/>
            <person name="Henrissat B."/>
            <person name="Hibbett D."/>
            <person name="Martinez A.T."/>
            <person name="Grigoriev I.V."/>
        </authorList>
    </citation>
    <scope>NUCLEOTIDE SEQUENCE</scope>
    <source>
        <strain evidence="1">CBS 506.95</strain>
    </source>
</reference>
<comment type="caution">
    <text evidence="1">The sequence shown here is derived from an EMBL/GenBank/DDBJ whole genome shotgun (WGS) entry which is preliminary data.</text>
</comment>
<dbReference type="EMBL" id="MU157939">
    <property type="protein sequence ID" value="KAF9522622.1"/>
    <property type="molecule type" value="Genomic_DNA"/>
</dbReference>
<evidence type="ECO:0000313" key="2">
    <source>
        <dbReference type="Proteomes" id="UP000807306"/>
    </source>
</evidence>
<dbReference type="AlphaFoldDB" id="A0A9P6E4Z2"/>
<dbReference type="Proteomes" id="UP000807306">
    <property type="component" value="Unassembled WGS sequence"/>
</dbReference>
<accession>A0A9P6E4Z2</accession>
<organism evidence="1 2">
    <name type="scientific">Crepidotus variabilis</name>
    <dbReference type="NCBI Taxonomy" id="179855"/>
    <lineage>
        <taxon>Eukaryota</taxon>
        <taxon>Fungi</taxon>
        <taxon>Dikarya</taxon>
        <taxon>Basidiomycota</taxon>
        <taxon>Agaricomycotina</taxon>
        <taxon>Agaricomycetes</taxon>
        <taxon>Agaricomycetidae</taxon>
        <taxon>Agaricales</taxon>
        <taxon>Agaricineae</taxon>
        <taxon>Crepidotaceae</taxon>
        <taxon>Crepidotus</taxon>
    </lineage>
</organism>
<gene>
    <name evidence="1" type="ORF">CPB83DRAFT_887439</name>
</gene>
<proteinExistence type="predicted"/>
<keyword evidence="2" id="KW-1185">Reference proteome</keyword>
<sequence length="353" mass="41022">MYFADERRSLPPELWAEIFGLACSDNGFSGRSISNVCRYFHEVCKPVKYRSVAILGIPSAIKFLLVIQNLPQEHRRVESMYLSLYSPRYNQDEQIQSSNPKYQAISRKIDAVFDAAGIELERSLKGDKYDHRHHRQRVQLAIQILQAVAPSLRLLFLSFAQVPRKKLFLPVHFPCLSELALIGLIDPRVKIDLTGDILPSLRRLRMSYHRKLDPHEIWVLTPNVTHLRLDCEWTPNFVNESALVRYLGPPQTMMDMPLDNSSPFLIRLPQTLQCFIVFLGSRPPFLVSEAIPELQRAQQTLEELFESNEKLFIQRGGHSSSPWSYYREEEVRFRQEWLTRLEGSPAHWDVANH</sequence>
<name>A0A9P6E4Z2_9AGAR</name>